<dbReference type="Proteomes" id="UP000054683">
    <property type="component" value="Unassembled WGS sequence"/>
</dbReference>
<dbReference type="RefSeq" id="WP_062081301.1">
    <property type="nucleotide sequence ID" value="NZ_FCOK02000001.1"/>
</dbReference>
<protein>
    <submittedName>
        <fullName evidence="1">Uncharacterized protein</fullName>
    </submittedName>
</protein>
<accession>A0A158EVG5</accession>
<evidence type="ECO:0000313" key="2">
    <source>
        <dbReference type="Proteomes" id="UP000054683"/>
    </source>
</evidence>
<proteinExistence type="predicted"/>
<gene>
    <name evidence="1" type="ORF">AWB69_00316</name>
</gene>
<reference evidence="1 2" key="1">
    <citation type="submission" date="2016-01" db="EMBL/GenBank/DDBJ databases">
        <authorList>
            <person name="Oliw E.H."/>
        </authorList>
    </citation>
    <scope>NUCLEOTIDE SEQUENCE [LARGE SCALE GENOMIC DNA]</scope>
    <source>
        <strain evidence="1">LMG 27134</strain>
    </source>
</reference>
<organism evidence="1 2">
    <name type="scientific">Caballeronia udeis</name>
    <dbReference type="NCBI Taxonomy" id="1232866"/>
    <lineage>
        <taxon>Bacteria</taxon>
        <taxon>Pseudomonadati</taxon>
        <taxon>Pseudomonadota</taxon>
        <taxon>Betaproteobacteria</taxon>
        <taxon>Burkholderiales</taxon>
        <taxon>Burkholderiaceae</taxon>
        <taxon>Caballeronia</taxon>
    </lineage>
</organism>
<evidence type="ECO:0000313" key="1">
    <source>
        <dbReference type="EMBL" id="SAL11524.1"/>
    </source>
</evidence>
<sequence>MFVDPTSLNVAQLTSFSGTLNISPSQSSYERKKSAFAQPGTRITKKLTRSHSESGFVEVKARSVAFAKNAVKIRPID</sequence>
<dbReference type="EMBL" id="FCOK02000001">
    <property type="protein sequence ID" value="SAL11524.1"/>
    <property type="molecule type" value="Genomic_DNA"/>
</dbReference>
<name>A0A158EVG5_9BURK</name>
<dbReference type="AlphaFoldDB" id="A0A158EVG5"/>